<reference evidence="1 2" key="1">
    <citation type="submission" date="2015-09" db="EMBL/GenBank/DDBJ databases">
        <authorList>
            <consortium name="Pathogen Informatics"/>
        </authorList>
    </citation>
    <scope>NUCLEOTIDE SEQUENCE [LARGE SCALE GENOMIC DNA]</scope>
    <source>
        <strain evidence="1 2">2789STDY5608872</strain>
    </source>
</reference>
<protein>
    <submittedName>
        <fullName evidence="1">Uncharacterized protein</fullName>
    </submittedName>
</protein>
<name>A0A173VFW7_PARDI</name>
<accession>A0A173VFW7</accession>
<evidence type="ECO:0000313" key="1">
    <source>
        <dbReference type="EMBL" id="CUN26063.1"/>
    </source>
</evidence>
<evidence type="ECO:0000313" key="2">
    <source>
        <dbReference type="Proteomes" id="UP000095591"/>
    </source>
</evidence>
<dbReference type="EMBL" id="CYXP01000007">
    <property type="protein sequence ID" value="CUN26063.1"/>
    <property type="molecule type" value="Genomic_DNA"/>
</dbReference>
<sequence length="49" mass="5761">MRNKDLITLLQEQDPEAEVMIRTSDGEYEYDPVDVTWDEEIECTIIQEG</sequence>
<dbReference type="Proteomes" id="UP000095591">
    <property type="component" value="Unassembled WGS sequence"/>
</dbReference>
<proteinExistence type="predicted"/>
<gene>
    <name evidence="1" type="ORF">ERS852429_03005</name>
</gene>
<organism evidence="1 2">
    <name type="scientific">Parabacteroides distasonis</name>
    <dbReference type="NCBI Taxonomy" id="823"/>
    <lineage>
        <taxon>Bacteria</taxon>
        <taxon>Pseudomonadati</taxon>
        <taxon>Bacteroidota</taxon>
        <taxon>Bacteroidia</taxon>
        <taxon>Bacteroidales</taxon>
        <taxon>Tannerellaceae</taxon>
        <taxon>Parabacteroides</taxon>
    </lineage>
</organism>
<dbReference type="AlphaFoldDB" id="A0A173VFW7"/>
<dbReference type="RefSeq" id="WP_157355096.1">
    <property type="nucleotide sequence ID" value="NZ_CYXP01000007.1"/>
</dbReference>